<comment type="caution">
    <text evidence="1">The sequence shown here is derived from an EMBL/GenBank/DDBJ whole genome shotgun (WGS) entry which is preliminary data.</text>
</comment>
<proteinExistence type="predicted"/>
<organism evidence="1 2">
    <name type="scientific">Pedosphaera parvula (strain Ellin514)</name>
    <dbReference type="NCBI Taxonomy" id="320771"/>
    <lineage>
        <taxon>Bacteria</taxon>
        <taxon>Pseudomonadati</taxon>
        <taxon>Verrucomicrobiota</taxon>
        <taxon>Pedosphaerae</taxon>
        <taxon>Pedosphaerales</taxon>
        <taxon>Pedosphaeraceae</taxon>
        <taxon>Pedosphaera</taxon>
    </lineage>
</organism>
<dbReference type="SUPFAM" id="SSF56925">
    <property type="entry name" value="OMPA-like"/>
    <property type="match status" value="1"/>
</dbReference>
<dbReference type="STRING" id="320771.Cflav_PD5885"/>
<dbReference type="Gene3D" id="2.40.160.20">
    <property type="match status" value="1"/>
</dbReference>
<dbReference type="EMBL" id="ABOX02000001">
    <property type="protein sequence ID" value="EEF63250.1"/>
    <property type="molecule type" value="Genomic_DNA"/>
</dbReference>
<evidence type="ECO:0000313" key="2">
    <source>
        <dbReference type="Proteomes" id="UP000003688"/>
    </source>
</evidence>
<dbReference type="InterPro" id="IPR011250">
    <property type="entry name" value="OMP/PagP_B-barrel"/>
</dbReference>
<evidence type="ECO:0000313" key="1">
    <source>
        <dbReference type="EMBL" id="EEF63250.1"/>
    </source>
</evidence>
<dbReference type="AlphaFoldDB" id="B9X9U9"/>
<reference evidence="1 2" key="1">
    <citation type="journal article" date="2011" name="J. Bacteriol.">
        <title>Genome sequence of 'Pedosphaera parvula' Ellin514, an aerobic Verrucomicrobial isolate from pasture soil.</title>
        <authorList>
            <person name="Kant R."/>
            <person name="van Passel M.W."/>
            <person name="Sangwan P."/>
            <person name="Palva A."/>
            <person name="Lucas S."/>
            <person name="Copeland A."/>
            <person name="Lapidus A."/>
            <person name="Glavina Del Rio T."/>
            <person name="Dalin E."/>
            <person name="Tice H."/>
            <person name="Bruce D."/>
            <person name="Goodwin L."/>
            <person name="Pitluck S."/>
            <person name="Chertkov O."/>
            <person name="Larimer F.W."/>
            <person name="Land M.L."/>
            <person name="Hauser L."/>
            <person name="Brettin T.S."/>
            <person name="Detter J.C."/>
            <person name="Han S."/>
            <person name="de Vos W.M."/>
            <person name="Janssen P.H."/>
            <person name="Smidt H."/>
        </authorList>
    </citation>
    <scope>NUCLEOTIDE SEQUENCE [LARGE SCALE GENOMIC DNA]</scope>
    <source>
        <strain evidence="1 2">Ellin514</strain>
    </source>
</reference>
<sequence length="240" mass="26819" precursor="true">MLTNIQISRNHLKPTNTDWERNMKIKTLITTIAVGMFGATLARAEDTTASTVNTYHIWQNPQGWWAQTYVYTDTGGAAGNVSENVSGNVSGAPYLFNANELTLDLFGSYLKRQPITEGRFFSHNGLWGGGVGANYFFTRYVGIGADTSFQDGASDFVDHVGGNLILRLPIEYIRSAPYIFGGGGFKFDPRDQWFYNAGGGWEFRFNPHLGLFADGRFVWLTRNTTDRNELLLRTGLRVAF</sequence>
<accession>B9X9U9</accession>
<protein>
    <submittedName>
        <fullName evidence="1">Uncharacterized protein</fullName>
    </submittedName>
</protein>
<dbReference type="Proteomes" id="UP000003688">
    <property type="component" value="Unassembled WGS sequence"/>
</dbReference>
<name>B9X9U9_PEDPL</name>
<gene>
    <name evidence="1" type="ORF">Cflav_PD5885</name>
</gene>
<keyword evidence="2" id="KW-1185">Reference proteome</keyword>